<evidence type="ECO:0000259" key="10">
    <source>
        <dbReference type="PROSITE" id="PS50011"/>
    </source>
</evidence>
<dbReference type="InterPro" id="IPR011009">
    <property type="entry name" value="Kinase-like_dom_sf"/>
</dbReference>
<dbReference type="SMART" id="SM00220">
    <property type="entry name" value="S_TKc"/>
    <property type="match status" value="1"/>
</dbReference>
<dbReference type="InterPro" id="IPR008271">
    <property type="entry name" value="Ser/Thr_kinase_AS"/>
</dbReference>
<dbReference type="AlphaFoldDB" id="A0A1X2GE19"/>
<dbReference type="EMBL" id="MCGT01000020">
    <property type="protein sequence ID" value="ORX51633.1"/>
    <property type="molecule type" value="Genomic_DNA"/>
</dbReference>
<dbReference type="GO" id="GO:0035556">
    <property type="term" value="P:intracellular signal transduction"/>
    <property type="evidence" value="ECO:0007669"/>
    <property type="project" value="TreeGrafter"/>
</dbReference>
<evidence type="ECO:0000256" key="8">
    <source>
        <dbReference type="RuleBase" id="RU000304"/>
    </source>
</evidence>
<organism evidence="11 12">
    <name type="scientific">Hesseltinella vesiculosa</name>
    <dbReference type="NCBI Taxonomy" id="101127"/>
    <lineage>
        <taxon>Eukaryota</taxon>
        <taxon>Fungi</taxon>
        <taxon>Fungi incertae sedis</taxon>
        <taxon>Mucoromycota</taxon>
        <taxon>Mucoromycotina</taxon>
        <taxon>Mucoromycetes</taxon>
        <taxon>Mucorales</taxon>
        <taxon>Cunninghamellaceae</taxon>
        <taxon>Hesseltinella</taxon>
    </lineage>
</organism>
<keyword evidence="6 7" id="KW-0067">ATP-binding</keyword>
<keyword evidence="4 7" id="KW-0547">Nucleotide-binding</keyword>
<dbReference type="OrthoDB" id="4062651at2759"/>
<feature type="compositionally biased region" description="Low complexity" evidence="9">
    <location>
        <begin position="93"/>
        <end position="116"/>
    </location>
</feature>
<dbReference type="InterPro" id="IPR000719">
    <property type="entry name" value="Prot_kinase_dom"/>
</dbReference>
<proteinExistence type="inferred from homology"/>
<dbReference type="Pfam" id="PF00069">
    <property type="entry name" value="Pkinase"/>
    <property type="match status" value="1"/>
</dbReference>
<reference evidence="11 12" key="1">
    <citation type="submission" date="2016-07" db="EMBL/GenBank/DDBJ databases">
        <title>Pervasive Adenine N6-methylation of Active Genes in Fungi.</title>
        <authorList>
            <consortium name="DOE Joint Genome Institute"/>
            <person name="Mondo S.J."/>
            <person name="Dannebaum R.O."/>
            <person name="Kuo R.C."/>
            <person name="Labutti K."/>
            <person name="Haridas S."/>
            <person name="Kuo A."/>
            <person name="Salamov A."/>
            <person name="Ahrendt S.R."/>
            <person name="Lipzen A."/>
            <person name="Sullivan W."/>
            <person name="Andreopoulos W.B."/>
            <person name="Clum A."/>
            <person name="Lindquist E."/>
            <person name="Daum C."/>
            <person name="Ramamoorthy G.K."/>
            <person name="Gryganskyi A."/>
            <person name="Culley D."/>
            <person name="Magnuson J.K."/>
            <person name="James T.Y."/>
            <person name="O'Malley M.A."/>
            <person name="Stajich J.E."/>
            <person name="Spatafora J.W."/>
            <person name="Visel A."/>
            <person name="Grigoriev I.V."/>
        </authorList>
    </citation>
    <scope>NUCLEOTIDE SEQUENCE [LARGE SCALE GENOMIC DNA]</scope>
    <source>
        <strain evidence="11 12">NRRL 3301</strain>
    </source>
</reference>
<dbReference type="Gene3D" id="1.10.510.10">
    <property type="entry name" value="Transferase(Phosphotransferase) domain 1"/>
    <property type="match status" value="1"/>
</dbReference>
<feature type="domain" description="Protein kinase" evidence="10">
    <location>
        <begin position="202"/>
        <end position="476"/>
    </location>
</feature>
<comment type="similarity">
    <text evidence="1">Belongs to the protein kinase superfamily. CAMK Ser/Thr protein kinase family. NIM1 subfamily.</text>
</comment>
<keyword evidence="2 8" id="KW-0723">Serine/threonine-protein kinase</keyword>
<dbReference type="GO" id="GO:0004674">
    <property type="term" value="F:protein serine/threonine kinase activity"/>
    <property type="evidence" value="ECO:0007669"/>
    <property type="project" value="UniProtKB-KW"/>
</dbReference>
<feature type="region of interest" description="Disordered" evidence="9">
    <location>
        <begin position="90"/>
        <end position="158"/>
    </location>
</feature>
<dbReference type="GO" id="GO:0005737">
    <property type="term" value="C:cytoplasm"/>
    <property type="evidence" value="ECO:0007669"/>
    <property type="project" value="TreeGrafter"/>
</dbReference>
<evidence type="ECO:0000256" key="3">
    <source>
        <dbReference type="ARBA" id="ARBA00022679"/>
    </source>
</evidence>
<evidence type="ECO:0000256" key="1">
    <source>
        <dbReference type="ARBA" id="ARBA00010791"/>
    </source>
</evidence>
<dbReference type="GO" id="GO:0005524">
    <property type="term" value="F:ATP binding"/>
    <property type="evidence" value="ECO:0007669"/>
    <property type="project" value="UniProtKB-UniRule"/>
</dbReference>
<dbReference type="STRING" id="101127.A0A1X2GE19"/>
<dbReference type="Proteomes" id="UP000242146">
    <property type="component" value="Unassembled WGS sequence"/>
</dbReference>
<feature type="region of interest" description="Disordered" evidence="9">
    <location>
        <begin position="1"/>
        <end position="77"/>
    </location>
</feature>
<feature type="binding site" evidence="7">
    <location>
        <position position="235"/>
    </location>
    <ligand>
        <name>ATP</name>
        <dbReference type="ChEBI" id="CHEBI:30616"/>
    </ligand>
</feature>
<evidence type="ECO:0000256" key="5">
    <source>
        <dbReference type="ARBA" id="ARBA00022777"/>
    </source>
</evidence>
<feature type="compositionally biased region" description="Pro residues" evidence="9">
    <location>
        <begin position="1"/>
        <end position="14"/>
    </location>
</feature>
<dbReference type="InterPro" id="IPR017441">
    <property type="entry name" value="Protein_kinase_ATP_BS"/>
</dbReference>
<name>A0A1X2GE19_9FUNG</name>
<comment type="caution">
    <text evidence="11">The sequence shown here is derived from an EMBL/GenBank/DDBJ whole genome shotgun (WGS) entry which is preliminary data.</text>
</comment>
<accession>A0A1X2GE19</accession>
<evidence type="ECO:0000256" key="7">
    <source>
        <dbReference type="PROSITE-ProRule" id="PRU10141"/>
    </source>
</evidence>
<keyword evidence="5 11" id="KW-0418">Kinase</keyword>
<keyword evidence="12" id="KW-1185">Reference proteome</keyword>
<dbReference type="FunFam" id="1.10.510.10:FF:000571">
    <property type="entry name" value="Maternal embryonic leucine zipper kinase"/>
    <property type="match status" value="1"/>
</dbReference>
<evidence type="ECO:0000256" key="2">
    <source>
        <dbReference type="ARBA" id="ARBA00022527"/>
    </source>
</evidence>
<evidence type="ECO:0000256" key="6">
    <source>
        <dbReference type="ARBA" id="ARBA00022840"/>
    </source>
</evidence>
<dbReference type="SUPFAM" id="SSF56112">
    <property type="entry name" value="Protein kinase-like (PK-like)"/>
    <property type="match status" value="1"/>
</dbReference>
<dbReference type="PROSITE" id="PS00108">
    <property type="entry name" value="PROTEIN_KINASE_ST"/>
    <property type="match status" value="1"/>
</dbReference>
<evidence type="ECO:0000256" key="9">
    <source>
        <dbReference type="SAM" id="MobiDB-lite"/>
    </source>
</evidence>
<sequence length="477" mass="52206">MTNPSFPPSAPRPVPHTLHINTHSLGIRLNTSPPDEDVSTLPPLHPHMQQELHQSLPHPTPPSSVAASPHNGAVSTSSLTTAFSQHHIDHLPSMSSSSCSSGTSTSSSSSSESSPSLVQQDDDITPTSPQPPQRYPRRRSILTRKSSGNGTGSGVTSPVTCQSWDHLSSPAASFLAGFASPLTAPSSSQLLEEQAGDEIDDYVMNDIVGYGGSSTVRKGYCISNGQHVAIKIVKKSHQEDLDRELSIWSSLEHQHIVQLHKVLDTEHATYVVCDYCPETLLCRLQHQAHTMSEQEKKRMFSQLVSAVHYLHEQCHVVHKDIKLDNVLLDQHNNVKLCDFGLAVHQQPTLVPPHLQVSDPGLAEDGSSVRQSKDPHASACIPGSLAYCAPEQLKANCELTCPKTDVWSLGVVLYAMFAGRLPFDDEYDVRLRQSILEADYTMPASFPSPVADLIQNCLILDPDQRFSLSQIKDHTWFA</sequence>
<evidence type="ECO:0000313" key="12">
    <source>
        <dbReference type="Proteomes" id="UP000242146"/>
    </source>
</evidence>
<dbReference type="PROSITE" id="PS50011">
    <property type="entry name" value="PROTEIN_KINASE_DOM"/>
    <property type="match status" value="1"/>
</dbReference>
<evidence type="ECO:0000313" key="11">
    <source>
        <dbReference type="EMBL" id="ORX51633.1"/>
    </source>
</evidence>
<evidence type="ECO:0000256" key="4">
    <source>
        <dbReference type="ARBA" id="ARBA00022741"/>
    </source>
</evidence>
<dbReference type="PANTHER" id="PTHR24346">
    <property type="entry name" value="MAP/MICROTUBULE AFFINITY-REGULATING KINASE"/>
    <property type="match status" value="1"/>
</dbReference>
<feature type="compositionally biased region" description="Polar residues" evidence="9">
    <location>
        <begin position="19"/>
        <end position="33"/>
    </location>
</feature>
<keyword evidence="3" id="KW-0808">Transferase</keyword>
<dbReference type="PANTHER" id="PTHR24346:SF82">
    <property type="entry name" value="KP78A-RELATED"/>
    <property type="match status" value="1"/>
</dbReference>
<dbReference type="PROSITE" id="PS00107">
    <property type="entry name" value="PROTEIN_KINASE_ATP"/>
    <property type="match status" value="1"/>
</dbReference>
<gene>
    <name evidence="11" type="ORF">DM01DRAFT_1337138</name>
</gene>
<protein>
    <submittedName>
        <fullName evidence="11">Kinase-like protein</fullName>
    </submittedName>
</protein>